<feature type="transmembrane region" description="Helical" evidence="1">
    <location>
        <begin position="12"/>
        <end position="30"/>
    </location>
</feature>
<organism evidence="3 4">
    <name type="scientific">Virgibacillus necropolis</name>
    <dbReference type="NCBI Taxonomy" id="163877"/>
    <lineage>
        <taxon>Bacteria</taxon>
        <taxon>Bacillati</taxon>
        <taxon>Bacillota</taxon>
        <taxon>Bacilli</taxon>
        <taxon>Bacillales</taxon>
        <taxon>Bacillaceae</taxon>
        <taxon>Virgibacillus</taxon>
    </lineage>
</organism>
<evidence type="ECO:0000313" key="4">
    <source>
        <dbReference type="Proteomes" id="UP000204391"/>
    </source>
</evidence>
<keyword evidence="1" id="KW-0472">Membrane</keyword>
<feature type="domain" description="CwlT-like lysozyme" evidence="2">
    <location>
        <begin position="43"/>
        <end position="191"/>
    </location>
</feature>
<dbReference type="AlphaFoldDB" id="A0A221M8K0"/>
<dbReference type="Proteomes" id="UP000204391">
    <property type="component" value="Chromosome"/>
</dbReference>
<dbReference type="CDD" id="cd16891">
    <property type="entry name" value="CwlT-like"/>
    <property type="match status" value="1"/>
</dbReference>
<keyword evidence="4" id="KW-1185">Reference proteome</keyword>
<dbReference type="SUPFAM" id="SSF53955">
    <property type="entry name" value="Lysozyme-like"/>
    <property type="match status" value="1"/>
</dbReference>
<dbReference type="OrthoDB" id="9813368at2"/>
<dbReference type="InterPro" id="IPR047194">
    <property type="entry name" value="CwlT-like_lysozyme"/>
</dbReference>
<dbReference type="Gene3D" id="1.10.530.10">
    <property type="match status" value="1"/>
</dbReference>
<keyword evidence="1" id="KW-0812">Transmembrane</keyword>
<dbReference type="EMBL" id="CP022437">
    <property type="protein sequence ID" value="ASN03961.1"/>
    <property type="molecule type" value="Genomic_DNA"/>
</dbReference>
<dbReference type="RefSeq" id="WP_089530531.1">
    <property type="nucleotide sequence ID" value="NZ_CP022437.1"/>
</dbReference>
<dbReference type="InterPro" id="IPR023346">
    <property type="entry name" value="Lysozyme-like_dom_sf"/>
</dbReference>
<evidence type="ECO:0000256" key="1">
    <source>
        <dbReference type="SAM" id="Phobius"/>
    </source>
</evidence>
<reference evidence="3 4" key="1">
    <citation type="journal article" date="2003" name="Int. J. Syst. Evol. Microbiol.">
        <title>Virgibacillus carmonensis sp. nov., Virgibacillus necropolis sp. nov. and Virgibacillus picturae sp. nov., three novel species isolated from deteriorated mural paintings, transfer of the species of the genus salibacillus to Virgibacillus, as Virgibacillus marismortui comb. nov. and Virgibacillus salexigens comb. nov., and emended description of the genus Virgibacillus.</title>
        <authorList>
            <person name="Heyrman J."/>
            <person name="Logan N.A."/>
            <person name="Busse H.J."/>
            <person name="Balcaen A."/>
            <person name="Lebbe L."/>
            <person name="Rodriguez-Diaz M."/>
            <person name="Swings J."/>
            <person name="De Vos P."/>
        </authorList>
    </citation>
    <scope>NUCLEOTIDE SEQUENCE [LARGE SCALE GENOMIC DNA]</scope>
    <source>
        <strain evidence="3 4">LMG 19488</strain>
    </source>
</reference>
<evidence type="ECO:0000313" key="3">
    <source>
        <dbReference type="EMBL" id="ASN03961.1"/>
    </source>
</evidence>
<evidence type="ECO:0000259" key="2">
    <source>
        <dbReference type="Pfam" id="PF13702"/>
    </source>
</evidence>
<proteinExistence type="predicted"/>
<name>A0A221M8K0_9BACI</name>
<accession>A0A221M8K0</accession>
<keyword evidence="1" id="KW-1133">Transmembrane helix</keyword>
<dbReference type="Pfam" id="PF13702">
    <property type="entry name" value="Lysozyme_like"/>
    <property type="match status" value="1"/>
</dbReference>
<gene>
    <name evidence="3" type="ORF">CFK40_02585</name>
</gene>
<protein>
    <recommendedName>
        <fullName evidence="2">CwlT-like lysozyme domain-containing protein</fullName>
    </recommendedName>
</protein>
<dbReference type="KEGG" id="vne:CFK40_02585"/>
<sequence>MRQKTKIAVRNAFITTASIIGLLVIISLLVQTEFKVDEDILSDEVKQYQPLVEKYAKKNEVENYVDILLAMMMQESGGRGNDPMQASESYCGERNCIKDPEQSIKQGVYYFSETLNAADGDLELAIQSYNFGRGFIEYALENKGEYTQEVAINFSQKMYESAANKSKYRCLREGAREINACYGDIYYVQDILAMREKLNSG</sequence>